<dbReference type="InterPro" id="IPR050709">
    <property type="entry name" value="Biotin_Carboxyl_Carrier/Decarb"/>
</dbReference>
<dbReference type="InterPro" id="IPR011053">
    <property type="entry name" value="Single_hybrid_motif"/>
</dbReference>
<dbReference type="RefSeq" id="WP_039260698.1">
    <property type="nucleotide sequence ID" value="NZ_CASHSX010000015.1"/>
</dbReference>
<feature type="domain" description="Lipoyl-binding" evidence="3">
    <location>
        <begin position="29"/>
        <end position="107"/>
    </location>
</feature>
<organism evidence="4 5">
    <name type="scientific">Clostridium tetani</name>
    <dbReference type="NCBI Taxonomy" id="1513"/>
    <lineage>
        <taxon>Bacteria</taxon>
        <taxon>Bacillati</taxon>
        <taxon>Bacillota</taxon>
        <taxon>Clostridia</taxon>
        <taxon>Eubacteriales</taxon>
        <taxon>Clostridiaceae</taxon>
        <taxon>Clostridium</taxon>
    </lineage>
</organism>
<dbReference type="PROSITE" id="PS50968">
    <property type="entry name" value="BIOTINYL_LIPOYL"/>
    <property type="match status" value="1"/>
</dbReference>
<dbReference type="Proteomes" id="UP000290273">
    <property type="component" value="Unassembled WGS sequence"/>
</dbReference>
<dbReference type="PROSITE" id="PS00188">
    <property type="entry name" value="BIOTIN"/>
    <property type="match status" value="1"/>
</dbReference>
<dbReference type="InterPro" id="IPR001882">
    <property type="entry name" value="Biotin_BS"/>
</dbReference>
<evidence type="ECO:0000313" key="5">
    <source>
        <dbReference type="Proteomes" id="UP000290273"/>
    </source>
</evidence>
<dbReference type="InterPro" id="IPR000089">
    <property type="entry name" value="Biotin_lipoyl"/>
</dbReference>
<protein>
    <submittedName>
        <fullName evidence="4">Acetyl-CoA carboxylase biotin carboxyl carrier protein subunit</fullName>
    </submittedName>
</protein>
<keyword evidence="1" id="KW-0092">Biotin</keyword>
<dbReference type="CDD" id="cd06850">
    <property type="entry name" value="biotinyl_domain"/>
    <property type="match status" value="1"/>
</dbReference>
<evidence type="ECO:0000313" key="4">
    <source>
        <dbReference type="EMBL" id="RXI57092.1"/>
    </source>
</evidence>
<dbReference type="PANTHER" id="PTHR45266:SF3">
    <property type="entry name" value="OXALOACETATE DECARBOXYLASE ALPHA CHAIN"/>
    <property type="match status" value="1"/>
</dbReference>
<sequence length="108" mass="11877">MKYTITINDKKYEVEVMDSAGEKATNNSQQSDRTTTTSELLKAPMPGTIIDIKINSGDSAKRGDTLFILEAMKMENEISAPRDGIIKEIQVVKGASVNTNDVLAVIEW</sequence>
<gene>
    <name evidence="4" type="ORF">DP131_05860</name>
</gene>
<accession>A0ABY0ETJ1</accession>
<evidence type="ECO:0000256" key="1">
    <source>
        <dbReference type="ARBA" id="ARBA00023267"/>
    </source>
</evidence>
<dbReference type="Gene3D" id="2.40.50.100">
    <property type="match status" value="1"/>
</dbReference>
<dbReference type="SUPFAM" id="SSF51230">
    <property type="entry name" value="Single hybrid motif"/>
    <property type="match status" value="1"/>
</dbReference>
<evidence type="ECO:0000259" key="3">
    <source>
        <dbReference type="PROSITE" id="PS50968"/>
    </source>
</evidence>
<name>A0ABY0ETJ1_CLOTA</name>
<evidence type="ECO:0000256" key="2">
    <source>
        <dbReference type="SAM" id="MobiDB-lite"/>
    </source>
</evidence>
<dbReference type="EMBL" id="QMAU01000025">
    <property type="protein sequence ID" value="RXI57092.1"/>
    <property type="molecule type" value="Genomic_DNA"/>
</dbReference>
<dbReference type="Pfam" id="PF00364">
    <property type="entry name" value="Biotin_lipoyl"/>
    <property type="match status" value="1"/>
</dbReference>
<dbReference type="PANTHER" id="PTHR45266">
    <property type="entry name" value="OXALOACETATE DECARBOXYLASE ALPHA CHAIN"/>
    <property type="match status" value="1"/>
</dbReference>
<comment type="caution">
    <text evidence="4">The sequence shown here is derived from an EMBL/GenBank/DDBJ whole genome shotgun (WGS) entry which is preliminary data.</text>
</comment>
<feature type="compositionally biased region" description="Polar residues" evidence="2">
    <location>
        <begin position="24"/>
        <end position="39"/>
    </location>
</feature>
<reference evidence="4 5" key="1">
    <citation type="submission" date="2018-06" db="EMBL/GenBank/DDBJ databases">
        <title>Genome conservation of Clostridium tetani.</title>
        <authorList>
            <person name="Bruggemann H."/>
            <person name="Popoff M.R."/>
        </authorList>
    </citation>
    <scope>NUCLEOTIDE SEQUENCE [LARGE SCALE GENOMIC DNA]</scope>
    <source>
        <strain evidence="4 5">63.05</strain>
    </source>
</reference>
<feature type="region of interest" description="Disordered" evidence="2">
    <location>
        <begin position="19"/>
        <end position="40"/>
    </location>
</feature>
<proteinExistence type="predicted"/>